<evidence type="ECO:0000313" key="2">
    <source>
        <dbReference type="Proteomes" id="UP001607151"/>
    </source>
</evidence>
<protein>
    <recommendedName>
        <fullName evidence="3">Sel1 repeat family protein</fullName>
    </recommendedName>
</protein>
<dbReference type="SUPFAM" id="SSF81901">
    <property type="entry name" value="HCP-like"/>
    <property type="match status" value="2"/>
</dbReference>
<dbReference type="RefSeq" id="WP_394608644.1">
    <property type="nucleotide sequence ID" value="NZ_JBIHSN010000003.1"/>
</dbReference>
<dbReference type="InterPro" id="IPR011990">
    <property type="entry name" value="TPR-like_helical_dom_sf"/>
</dbReference>
<organism evidence="1 2">
    <name type="scientific">Vibrio rumoiensis</name>
    <dbReference type="NCBI Taxonomy" id="76258"/>
    <lineage>
        <taxon>Bacteria</taxon>
        <taxon>Pseudomonadati</taxon>
        <taxon>Pseudomonadota</taxon>
        <taxon>Gammaproteobacteria</taxon>
        <taxon>Vibrionales</taxon>
        <taxon>Vibrionaceae</taxon>
        <taxon>Vibrio</taxon>
    </lineage>
</organism>
<accession>A0ABW7J315</accession>
<sequence length="345" mass="40004">MVALLSEVQVLTSARFGVIGLLSFLYSFGVMAQLPPDINQLTPEAAYEKGELLRAQFKDKEARDYLQYAAEAGNVKAQYLYAMSLLTYHPTSRHKPIAKTYLIKAAQSDYRPAMFELYHREGLLSRDDQVEWKQRYLDALLESEKADSDEADFYLYQFYRQNERDEDTAEAYFDKALNAEQPLAMYEQAKNLQKGDGFYFFQSNRFAEMNEWLAKSASQGYIPAYRKLIQNYEAEGDYKNAYDWRVKLLQQGDLLSLASMGNILLGHSGEGYASFINKRLGLEYLNLYLKFAGTDRMAATYDKAKDNYDRAFKKLTEAEREQHEELMSSKLDSVQFVYSDRYFSH</sequence>
<comment type="caution">
    <text evidence="1">The sequence shown here is derived from an EMBL/GenBank/DDBJ whole genome shotgun (WGS) entry which is preliminary data.</text>
</comment>
<keyword evidence="2" id="KW-1185">Reference proteome</keyword>
<gene>
    <name evidence="1" type="ORF">ACGRQ9_16795</name>
</gene>
<reference evidence="1 2" key="1">
    <citation type="submission" date="2024-10" db="EMBL/GenBank/DDBJ databases">
        <authorList>
            <person name="Yibar A."/>
            <person name="Saticioglu I.B."/>
            <person name="Duman M."/>
            <person name="Ajmi N."/>
            <person name="Gurler F."/>
            <person name="Ay H."/>
            <person name="Onuk E."/>
            <person name="Guler S."/>
            <person name="Romalde J.L."/>
        </authorList>
    </citation>
    <scope>NUCLEOTIDE SEQUENCE [LARGE SCALE GENOMIC DNA]</scope>
    <source>
        <strain evidence="1 2">14-MA-B</strain>
    </source>
</reference>
<evidence type="ECO:0008006" key="3">
    <source>
        <dbReference type="Google" id="ProtNLM"/>
    </source>
</evidence>
<dbReference type="Proteomes" id="UP001607151">
    <property type="component" value="Unassembled WGS sequence"/>
</dbReference>
<dbReference type="EMBL" id="JBIHSN010000003">
    <property type="protein sequence ID" value="MFH0267103.1"/>
    <property type="molecule type" value="Genomic_DNA"/>
</dbReference>
<dbReference type="Gene3D" id="1.25.40.10">
    <property type="entry name" value="Tetratricopeptide repeat domain"/>
    <property type="match status" value="1"/>
</dbReference>
<name>A0ABW7J315_9VIBR</name>
<evidence type="ECO:0000313" key="1">
    <source>
        <dbReference type="EMBL" id="MFH0267103.1"/>
    </source>
</evidence>
<proteinExistence type="predicted"/>